<evidence type="ECO:0000313" key="11">
    <source>
        <dbReference type="Proteomes" id="UP000239563"/>
    </source>
</evidence>
<dbReference type="GO" id="GO:0070847">
    <property type="term" value="C:core mediator complex"/>
    <property type="evidence" value="ECO:0007669"/>
    <property type="project" value="TreeGrafter"/>
</dbReference>
<dbReference type="GO" id="GO:0003712">
    <property type="term" value="F:transcription coregulator activity"/>
    <property type="evidence" value="ECO:0007669"/>
    <property type="project" value="InterPro"/>
</dbReference>
<feature type="region of interest" description="Disordered" evidence="9">
    <location>
        <begin position="283"/>
        <end position="311"/>
    </location>
</feature>
<reference evidence="10 11" key="1">
    <citation type="submission" date="2017-02" db="EMBL/GenBank/DDBJ databases">
        <authorList>
            <person name="Peterson S.W."/>
        </authorList>
    </citation>
    <scope>NUCLEOTIDE SEQUENCE [LARGE SCALE GENOMIC DNA]</scope>
    <source>
        <strain evidence="10 11">SRS1_H2-8</strain>
    </source>
</reference>
<evidence type="ECO:0000256" key="1">
    <source>
        <dbReference type="ARBA" id="ARBA00004123"/>
    </source>
</evidence>
<dbReference type="Proteomes" id="UP000239563">
    <property type="component" value="Chromosome XIII"/>
</dbReference>
<evidence type="ECO:0000256" key="9">
    <source>
        <dbReference type="SAM" id="MobiDB-lite"/>
    </source>
</evidence>
<dbReference type="GO" id="GO:0016592">
    <property type="term" value="C:mediator complex"/>
    <property type="evidence" value="ECO:0007669"/>
    <property type="project" value="InterPro"/>
</dbReference>
<comment type="subunit">
    <text evidence="8">Component of the Mediator complex.</text>
</comment>
<evidence type="ECO:0000256" key="8">
    <source>
        <dbReference type="RuleBase" id="RU364141"/>
    </source>
</evidence>
<feature type="compositionally biased region" description="Acidic residues" evidence="9">
    <location>
        <begin position="301"/>
        <end position="311"/>
    </location>
</feature>
<comment type="subcellular location">
    <subcellularLocation>
        <location evidence="1 8">Nucleus</location>
    </subcellularLocation>
</comment>
<keyword evidence="4 8" id="KW-0805">Transcription regulation</keyword>
<proteinExistence type="inferred from homology"/>
<keyword evidence="5 8" id="KW-0804">Transcription</keyword>
<sequence>MQAAASASAVASTSKAGASSSTTEATTSSLLLSTLGAYSDLTKQLFSLIESPSTSKPRTIADASAGKAWTATDITGILSALHDVDQLFTSRIQIAHQHAINQSRIERLQAQAKRKDRETRQAILELSQIQSELSEITRLSEEEVASIERAEKQPIGHATLLAYAQRLARYTSAPPGYKLPQVASAAAAVGQNKDGADAVKTEQTDGQPAEPIALGADYNQYAKRAAAYYDPAIPSMPQEMPFPSDAMMRQGILNSHEMLNGAPMAEQPTDDMAEDQEELLPAQDFAASYSHLREQQQRQQDDEDAFDLDLN</sequence>
<feature type="compositionally biased region" description="Basic and acidic residues" evidence="9">
    <location>
        <begin position="291"/>
        <end position="300"/>
    </location>
</feature>
<comment type="function">
    <text evidence="8">Component of the Mediator complex, a coactivator involved in the regulated transcription of nearly all RNA polymerase II-dependent genes. Mediator functions as a bridge to convey information from gene-specific regulatory proteins to the basal RNA polymerase II transcription machinery. Mediator is recruited to promoters by direct interactions with regulatory proteins and serves as a scaffold for the assembly of a functional preinitiation complex with RNA polymerase II and the general transcription factors.</text>
</comment>
<keyword evidence="6 8" id="KW-0539">Nucleus</keyword>
<dbReference type="PANTHER" id="PTHR13208">
    <property type="entry name" value="MEDIATOR OF RNA POLYMERASE II TRANSCRIPTION SUBUNIT 4"/>
    <property type="match status" value="1"/>
</dbReference>
<evidence type="ECO:0000313" key="10">
    <source>
        <dbReference type="EMBL" id="SJX64655.1"/>
    </source>
</evidence>
<evidence type="ECO:0000256" key="7">
    <source>
        <dbReference type="ARBA" id="ARBA00031257"/>
    </source>
</evidence>
<evidence type="ECO:0000256" key="2">
    <source>
        <dbReference type="ARBA" id="ARBA00009626"/>
    </source>
</evidence>
<protein>
    <recommendedName>
        <fullName evidence="3 8">Mediator of RNA polymerase II transcription subunit 4</fullName>
    </recommendedName>
    <alternativeName>
        <fullName evidence="7 8">Mediator complex subunit 4</fullName>
    </alternativeName>
</protein>
<evidence type="ECO:0000256" key="6">
    <source>
        <dbReference type="ARBA" id="ARBA00023242"/>
    </source>
</evidence>
<accession>A0A2N8UI81</accession>
<dbReference type="Pfam" id="PF10018">
    <property type="entry name" value="Med4"/>
    <property type="match status" value="1"/>
</dbReference>
<name>A0A2N8UI81_9BASI</name>
<dbReference type="InterPro" id="IPR019258">
    <property type="entry name" value="Mediator_Med4"/>
</dbReference>
<dbReference type="GO" id="GO:0006357">
    <property type="term" value="P:regulation of transcription by RNA polymerase II"/>
    <property type="evidence" value="ECO:0007669"/>
    <property type="project" value="InterPro"/>
</dbReference>
<keyword evidence="8" id="KW-0010">Activator</keyword>
<evidence type="ECO:0000256" key="3">
    <source>
        <dbReference type="ARBA" id="ARBA00020629"/>
    </source>
</evidence>
<evidence type="ECO:0000256" key="4">
    <source>
        <dbReference type="ARBA" id="ARBA00023015"/>
    </source>
</evidence>
<dbReference type="EMBL" id="LT795066">
    <property type="protein sequence ID" value="SJX64655.1"/>
    <property type="molecule type" value="Genomic_DNA"/>
</dbReference>
<organism evidence="10 11">
    <name type="scientific">Sporisorium reilianum f. sp. reilianum</name>
    <dbReference type="NCBI Taxonomy" id="72559"/>
    <lineage>
        <taxon>Eukaryota</taxon>
        <taxon>Fungi</taxon>
        <taxon>Dikarya</taxon>
        <taxon>Basidiomycota</taxon>
        <taxon>Ustilaginomycotina</taxon>
        <taxon>Ustilaginomycetes</taxon>
        <taxon>Ustilaginales</taxon>
        <taxon>Ustilaginaceae</taxon>
        <taxon>Sporisorium</taxon>
    </lineage>
</organism>
<evidence type="ECO:0000256" key="5">
    <source>
        <dbReference type="ARBA" id="ARBA00023163"/>
    </source>
</evidence>
<dbReference type="AlphaFoldDB" id="A0A2N8UI81"/>
<dbReference type="PANTHER" id="PTHR13208:SF2">
    <property type="entry name" value="MEDIATOR OF RNA POLYMERASE II TRANSCRIPTION SUBUNIT 4"/>
    <property type="match status" value="1"/>
</dbReference>
<gene>
    <name evidence="8" type="primary">MED4</name>
    <name evidence="10" type="ORF">SRS1_15471</name>
</gene>
<comment type="similarity">
    <text evidence="2 8">Belongs to the Mediator complex subunit 4 family.</text>
</comment>